<protein>
    <submittedName>
        <fullName evidence="1">Uncharacterized protein</fullName>
    </submittedName>
</protein>
<evidence type="ECO:0000313" key="2">
    <source>
        <dbReference type="Proteomes" id="UP000027195"/>
    </source>
</evidence>
<dbReference type="InParanoid" id="A0A067N299"/>
<proteinExistence type="predicted"/>
<evidence type="ECO:0000313" key="1">
    <source>
        <dbReference type="EMBL" id="KDQ17866.1"/>
    </source>
</evidence>
<gene>
    <name evidence="1" type="ORF">BOTBODRAFT_542018</name>
</gene>
<organism evidence="1 2">
    <name type="scientific">Botryobasidium botryosum (strain FD-172 SS1)</name>
    <dbReference type="NCBI Taxonomy" id="930990"/>
    <lineage>
        <taxon>Eukaryota</taxon>
        <taxon>Fungi</taxon>
        <taxon>Dikarya</taxon>
        <taxon>Basidiomycota</taxon>
        <taxon>Agaricomycotina</taxon>
        <taxon>Agaricomycetes</taxon>
        <taxon>Cantharellales</taxon>
        <taxon>Botryobasidiaceae</taxon>
        <taxon>Botryobasidium</taxon>
    </lineage>
</organism>
<keyword evidence="2" id="KW-1185">Reference proteome</keyword>
<dbReference type="EMBL" id="KL198022">
    <property type="protein sequence ID" value="KDQ17866.1"/>
    <property type="molecule type" value="Genomic_DNA"/>
</dbReference>
<sequence>MPSPLKCRQAHKINRFAMSALASMQRWADGVPPAVIKVESNIKGGVPLLRVWLYYREIGSLIPLPPIPRRMDLFAIFNLARWCHFRVVYEPFYERPPSVLYKTLAKFPLTFTSSSANYTVSTSGCHPSNSQPGTPPADRVGKTTFLCIAV</sequence>
<dbReference type="HOGENOM" id="CLU_1740222_0_0_1"/>
<dbReference type="AlphaFoldDB" id="A0A067N299"/>
<dbReference type="Proteomes" id="UP000027195">
    <property type="component" value="Unassembled WGS sequence"/>
</dbReference>
<reference evidence="2" key="1">
    <citation type="journal article" date="2014" name="Proc. Natl. Acad. Sci. U.S.A.">
        <title>Extensive sampling of basidiomycete genomes demonstrates inadequacy of the white-rot/brown-rot paradigm for wood decay fungi.</title>
        <authorList>
            <person name="Riley R."/>
            <person name="Salamov A.A."/>
            <person name="Brown D.W."/>
            <person name="Nagy L.G."/>
            <person name="Floudas D."/>
            <person name="Held B.W."/>
            <person name="Levasseur A."/>
            <person name="Lombard V."/>
            <person name="Morin E."/>
            <person name="Otillar R."/>
            <person name="Lindquist E.A."/>
            <person name="Sun H."/>
            <person name="LaButti K.M."/>
            <person name="Schmutz J."/>
            <person name="Jabbour D."/>
            <person name="Luo H."/>
            <person name="Baker S.E."/>
            <person name="Pisabarro A.G."/>
            <person name="Walton J.D."/>
            <person name="Blanchette R.A."/>
            <person name="Henrissat B."/>
            <person name="Martin F."/>
            <person name="Cullen D."/>
            <person name="Hibbett D.S."/>
            <person name="Grigoriev I.V."/>
        </authorList>
    </citation>
    <scope>NUCLEOTIDE SEQUENCE [LARGE SCALE GENOMIC DNA]</scope>
    <source>
        <strain evidence="2">FD-172 SS1</strain>
    </source>
</reference>
<accession>A0A067N299</accession>
<name>A0A067N299_BOTB1</name>